<dbReference type="InterPro" id="IPR001466">
    <property type="entry name" value="Beta-lactam-related"/>
</dbReference>
<dbReference type="Gene3D" id="3.40.710.10">
    <property type="entry name" value="DD-peptidase/beta-lactamase superfamily"/>
    <property type="match status" value="1"/>
</dbReference>
<dbReference type="InterPro" id="IPR050491">
    <property type="entry name" value="AmpC-like"/>
</dbReference>
<evidence type="ECO:0000313" key="4">
    <source>
        <dbReference type="Proteomes" id="UP001403385"/>
    </source>
</evidence>
<dbReference type="PANTHER" id="PTHR46825:SF9">
    <property type="entry name" value="BETA-LACTAMASE-RELATED DOMAIN-CONTAINING PROTEIN"/>
    <property type="match status" value="1"/>
</dbReference>
<gene>
    <name evidence="3" type="ORF">AAG747_16945</name>
</gene>
<proteinExistence type="predicted"/>
<dbReference type="Proteomes" id="UP001403385">
    <property type="component" value="Unassembled WGS sequence"/>
</dbReference>
<dbReference type="AlphaFoldDB" id="A0AAW9RXJ1"/>
<evidence type="ECO:0000313" key="3">
    <source>
        <dbReference type="EMBL" id="MEN7549614.1"/>
    </source>
</evidence>
<evidence type="ECO:0000256" key="1">
    <source>
        <dbReference type="SAM" id="SignalP"/>
    </source>
</evidence>
<feature type="chain" id="PRO_5043611864" evidence="1">
    <location>
        <begin position="24"/>
        <end position="456"/>
    </location>
</feature>
<comment type="caution">
    <text evidence="3">The sequence shown here is derived from an EMBL/GenBank/DDBJ whole genome shotgun (WGS) entry which is preliminary data.</text>
</comment>
<accession>A0AAW9RXJ1</accession>
<dbReference type="PANTHER" id="PTHR46825">
    <property type="entry name" value="D-ALANYL-D-ALANINE-CARBOXYPEPTIDASE/ENDOPEPTIDASE AMPH"/>
    <property type="match status" value="1"/>
</dbReference>
<dbReference type="GO" id="GO:0016787">
    <property type="term" value="F:hydrolase activity"/>
    <property type="evidence" value="ECO:0007669"/>
    <property type="project" value="UniProtKB-KW"/>
</dbReference>
<dbReference type="InterPro" id="IPR012338">
    <property type="entry name" value="Beta-lactam/transpept-like"/>
</dbReference>
<protein>
    <submittedName>
        <fullName evidence="3">Serine hydrolase</fullName>
    </submittedName>
</protein>
<keyword evidence="1" id="KW-0732">Signal</keyword>
<keyword evidence="3" id="KW-0378">Hydrolase</keyword>
<reference evidence="3 4" key="1">
    <citation type="submission" date="2024-04" db="EMBL/GenBank/DDBJ databases">
        <title>Novel genus in family Flammeovirgaceae.</title>
        <authorList>
            <person name="Nguyen T.H."/>
            <person name="Vuong T.Q."/>
            <person name="Le H."/>
            <person name="Kim S.-G."/>
        </authorList>
    </citation>
    <scope>NUCLEOTIDE SEQUENCE [LARGE SCALE GENOMIC DNA]</scope>
    <source>
        <strain evidence="3 4">JCM 23209</strain>
    </source>
</reference>
<dbReference type="SUPFAM" id="SSF56601">
    <property type="entry name" value="beta-lactamase/transpeptidase-like"/>
    <property type="match status" value="1"/>
</dbReference>
<sequence>MYKRIKILLLTLLPFLYFSCDKAATQQQEAPKSTLGFQVESFFDSLYQRGQFNGAVLVADQGNVLFKKGYGIANFESNTPFATSTPMEVASVSKQFTAMAVMILKDQGKLTFDDDINRFFTPSLPYSGVKVRHLLTHTSGLPDYEDHFKKHWPPNSLANNKDIVAYFHEQRPDISFAPGQDYHYSNTGYVLLAEIVHQASGMPLDKFLNQYVFQPSGMQHTGFWARDAIFQEKNYAPGFMFNPTEGKYVRPETLPGKDYYYYLSARLGPGRLSSTVEDLLRWDSVLYTNTLVSEATIQEAFTPFSIPDKESDYGFGWHIYQDSTYGKVVYHSGSWAGNLAYIKRYVDANKTFIILNNNYLRPYSKKIRAAVDSLLCGREYALPKLSTDLLLQKEIKQLPAEEIQAWLDQRADPNHYDINWKRLHKLSQQIEKAGWVDKTKNLNDWIKSHEPEKDEK</sequence>
<keyword evidence="4" id="KW-1185">Reference proteome</keyword>
<organism evidence="3 4">
    <name type="scientific">Rapidithrix thailandica</name>
    <dbReference type="NCBI Taxonomy" id="413964"/>
    <lineage>
        <taxon>Bacteria</taxon>
        <taxon>Pseudomonadati</taxon>
        <taxon>Bacteroidota</taxon>
        <taxon>Cytophagia</taxon>
        <taxon>Cytophagales</taxon>
        <taxon>Flammeovirgaceae</taxon>
        <taxon>Rapidithrix</taxon>
    </lineage>
</organism>
<dbReference type="EMBL" id="JBDKWZ010000009">
    <property type="protein sequence ID" value="MEN7549614.1"/>
    <property type="molecule type" value="Genomic_DNA"/>
</dbReference>
<feature type="domain" description="Beta-lactamase-related" evidence="2">
    <location>
        <begin position="42"/>
        <end position="340"/>
    </location>
</feature>
<evidence type="ECO:0000259" key="2">
    <source>
        <dbReference type="Pfam" id="PF00144"/>
    </source>
</evidence>
<name>A0AAW9RXJ1_9BACT</name>
<dbReference type="RefSeq" id="WP_346822393.1">
    <property type="nucleotide sequence ID" value="NZ_JBDKWZ010000009.1"/>
</dbReference>
<dbReference type="Pfam" id="PF00144">
    <property type="entry name" value="Beta-lactamase"/>
    <property type="match status" value="1"/>
</dbReference>
<feature type="signal peptide" evidence="1">
    <location>
        <begin position="1"/>
        <end position="23"/>
    </location>
</feature>